<dbReference type="InterPro" id="IPR027417">
    <property type="entry name" value="P-loop_NTPase"/>
</dbReference>
<dbReference type="Gene3D" id="3.40.50.300">
    <property type="entry name" value="P-loop containing nucleotide triphosphate hydrolases"/>
    <property type="match status" value="1"/>
</dbReference>
<protein>
    <recommendedName>
        <fullName evidence="3">Sulfotransferase domain-containing protein</fullName>
    </recommendedName>
</protein>
<dbReference type="GO" id="GO:0005794">
    <property type="term" value="C:Golgi apparatus"/>
    <property type="evidence" value="ECO:0007669"/>
    <property type="project" value="TreeGrafter"/>
</dbReference>
<dbReference type="Pfam" id="PF00685">
    <property type="entry name" value="Sulfotransfer_1"/>
    <property type="match status" value="1"/>
</dbReference>
<gene>
    <name evidence="4" type="primary">ORF56849</name>
</gene>
<reference evidence="4" key="1">
    <citation type="submission" date="2014-12" db="EMBL/GenBank/DDBJ databases">
        <title>Insight into the proteome of Arion vulgaris.</title>
        <authorList>
            <person name="Aradska J."/>
            <person name="Bulat T."/>
            <person name="Smidak R."/>
            <person name="Sarate P."/>
            <person name="Gangsoo J."/>
            <person name="Sialana F."/>
            <person name="Bilban M."/>
            <person name="Lubec G."/>
        </authorList>
    </citation>
    <scope>NUCLEOTIDE SEQUENCE</scope>
    <source>
        <tissue evidence="4">Skin</tissue>
    </source>
</reference>
<accession>A0A0B6ZE56</accession>
<feature type="domain" description="Sulfotransferase" evidence="3">
    <location>
        <begin position="7"/>
        <end position="193"/>
    </location>
</feature>
<dbReference type="PANTHER" id="PTHR10605">
    <property type="entry name" value="HEPARAN SULFATE SULFOTRANSFERASE"/>
    <property type="match status" value="1"/>
</dbReference>
<evidence type="ECO:0000259" key="3">
    <source>
        <dbReference type="Pfam" id="PF00685"/>
    </source>
</evidence>
<dbReference type="GO" id="GO:0015016">
    <property type="term" value="F:heparan sulfate N-sulfotransferase activity"/>
    <property type="evidence" value="ECO:0007669"/>
    <property type="project" value="TreeGrafter"/>
</dbReference>
<evidence type="ECO:0000313" key="4">
    <source>
        <dbReference type="EMBL" id="CEK65965.1"/>
    </source>
</evidence>
<keyword evidence="2" id="KW-0325">Glycoprotein</keyword>
<dbReference type="AlphaFoldDB" id="A0A0B6ZE56"/>
<sequence>VLCSKFPKFFILGVRESGISAVKKLLESHPSIAGTKDDVEDTDDSQFFSGNTYIRGLHWYQNRFPEPDNGDTILFEASDTYFHDEESPRRISALVPAAKIILILDEPVEGALCCIQDLQLQNNTNYTLREVVNADATSLKSLRDIKSKCLKSRAYAVNLARWLQFFSSNQIFFVDGDQLFEDSINILNKIQRHVKAFPFINFNNYLKYDSKKSRFCRL</sequence>
<dbReference type="GO" id="GO:0019213">
    <property type="term" value="F:deacetylase activity"/>
    <property type="evidence" value="ECO:0007669"/>
    <property type="project" value="TreeGrafter"/>
</dbReference>
<evidence type="ECO:0000256" key="2">
    <source>
        <dbReference type="ARBA" id="ARBA00023180"/>
    </source>
</evidence>
<proteinExistence type="predicted"/>
<feature type="non-terminal residue" evidence="4">
    <location>
        <position position="1"/>
    </location>
</feature>
<keyword evidence="1" id="KW-0808">Transferase</keyword>
<dbReference type="PANTHER" id="PTHR10605:SF56">
    <property type="entry name" value="BIFUNCTIONAL HEPARAN SULFATE N-DEACETYLASE_N-SULFOTRANSFERASE"/>
    <property type="match status" value="1"/>
</dbReference>
<dbReference type="InterPro" id="IPR000863">
    <property type="entry name" value="Sulfotransferase_dom"/>
</dbReference>
<dbReference type="EMBL" id="HACG01019100">
    <property type="protein sequence ID" value="CEK65965.1"/>
    <property type="molecule type" value="Transcribed_RNA"/>
</dbReference>
<feature type="non-terminal residue" evidence="4">
    <location>
        <position position="218"/>
    </location>
</feature>
<dbReference type="InterPro" id="IPR037359">
    <property type="entry name" value="NST/OST"/>
</dbReference>
<organism evidence="4">
    <name type="scientific">Arion vulgaris</name>
    <dbReference type="NCBI Taxonomy" id="1028688"/>
    <lineage>
        <taxon>Eukaryota</taxon>
        <taxon>Metazoa</taxon>
        <taxon>Spiralia</taxon>
        <taxon>Lophotrochozoa</taxon>
        <taxon>Mollusca</taxon>
        <taxon>Gastropoda</taxon>
        <taxon>Heterobranchia</taxon>
        <taxon>Euthyneura</taxon>
        <taxon>Panpulmonata</taxon>
        <taxon>Eupulmonata</taxon>
        <taxon>Stylommatophora</taxon>
        <taxon>Helicina</taxon>
        <taxon>Arionoidea</taxon>
        <taxon>Arionidae</taxon>
        <taxon>Arion</taxon>
    </lineage>
</organism>
<name>A0A0B6ZE56_9EUPU</name>
<dbReference type="SUPFAM" id="SSF52540">
    <property type="entry name" value="P-loop containing nucleoside triphosphate hydrolases"/>
    <property type="match status" value="1"/>
</dbReference>
<evidence type="ECO:0000256" key="1">
    <source>
        <dbReference type="ARBA" id="ARBA00022679"/>
    </source>
</evidence>